<dbReference type="GO" id="GO:0008237">
    <property type="term" value="F:metallopeptidase activity"/>
    <property type="evidence" value="ECO:0007669"/>
    <property type="project" value="UniProtKB-KW"/>
</dbReference>
<dbReference type="Gene3D" id="3.40.630.10">
    <property type="entry name" value="Zn peptidases"/>
    <property type="match status" value="1"/>
</dbReference>
<dbReference type="Gene3D" id="2.30.250.10">
    <property type="entry name" value="Aminopeptidase i, Domain 2"/>
    <property type="match status" value="1"/>
</dbReference>
<evidence type="ECO:0000256" key="9">
    <source>
        <dbReference type="RuleBase" id="RU004386"/>
    </source>
</evidence>
<dbReference type="KEGG" id="eac:EAL2_c16420"/>
<dbReference type="NCBIfam" id="NF002759">
    <property type="entry name" value="PRK02813.1"/>
    <property type="match status" value="1"/>
</dbReference>
<keyword evidence="12" id="KW-1185">Reference proteome</keyword>
<dbReference type="GO" id="GO:0006508">
    <property type="term" value="P:proteolysis"/>
    <property type="evidence" value="ECO:0007669"/>
    <property type="project" value="UniProtKB-KW"/>
</dbReference>
<keyword evidence="3 9" id="KW-0031">Aminopeptidase</keyword>
<dbReference type="Proteomes" id="UP000019591">
    <property type="component" value="Chromosome"/>
</dbReference>
<comment type="cofactor">
    <cofactor evidence="1 10">
        <name>Zn(2+)</name>
        <dbReference type="ChEBI" id="CHEBI:29105"/>
    </cofactor>
</comment>
<evidence type="ECO:0000256" key="1">
    <source>
        <dbReference type="ARBA" id="ARBA00001947"/>
    </source>
</evidence>
<gene>
    <name evidence="11" type="primary">apeB</name>
    <name evidence="11" type="ORF">EAL2_c16420</name>
</gene>
<reference evidence="11 12" key="1">
    <citation type="journal article" date="2014" name="Genome Announc.">
        <title>Complete Genome Sequence of Amino Acid-Utilizing Eubacterium acidaminophilum al-2 (DSM 3953).</title>
        <authorList>
            <person name="Poehlein A."/>
            <person name="Andreesen J.R."/>
            <person name="Daniel R."/>
        </authorList>
    </citation>
    <scope>NUCLEOTIDE SEQUENCE [LARGE SCALE GENOMIC DNA]</scope>
    <source>
        <strain evidence="11 12">DSM 3953</strain>
    </source>
</reference>
<protein>
    <recommendedName>
        <fullName evidence="10">M18 family aminopeptidase</fullName>
        <ecNumber evidence="10">3.4.11.-</ecNumber>
    </recommendedName>
</protein>
<dbReference type="SUPFAM" id="SSF101821">
    <property type="entry name" value="Aminopeptidase/glucanase lid domain"/>
    <property type="match status" value="1"/>
</dbReference>
<keyword evidence="8 9" id="KW-0482">Metalloprotease</keyword>
<dbReference type="GO" id="GO:0004177">
    <property type="term" value="F:aminopeptidase activity"/>
    <property type="evidence" value="ECO:0007669"/>
    <property type="project" value="UniProtKB-KW"/>
</dbReference>
<evidence type="ECO:0000256" key="2">
    <source>
        <dbReference type="ARBA" id="ARBA00008290"/>
    </source>
</evidence>
<dbReference type="OrthoDB" id="9764268at2"/>
<keyword evidence="6 9" id="KW-0378">Hydrolase</keyword>
<dbReference type="AlphaFoldDB" id="W8TL53"/>
<keyword evidence="5 9" id="KW-0479">Metal-binding</keyword>
<sequence length="437" mass="48056">MNIGNEERVFAQELIDFIYESPTPFHCASVCSRLLLESGFEKLELSGKWDLKEGGRYFVEKNSSAIIAFCINSADIEKNGFRIIASHSDSPAIKLKPSPEMSEQGAYYRLNTEIYGGPILNTWLDRPLGMAGRVTLKSDSPLRPKEALVDFKRPIAVIPNLAIHMNRDVNKGVELNRQTELAALLAVLEGQLPEAHKIKALLSGELAAQPEDILDFELSLYEYEKGCITGLEGEFISSSRLDNLSMVHAGIRALLDSKGSKGVSVKVVFDNEEVGSSTKQGADSPMLRNVLERIAISLSKGREDFIRATYSSFLISSDLAHALHPNRPEKSDSTNRPIINKGPVIKASANQKYTSDSHSAGVYEQICNAAEVEFQRFANRSDEPGGSTIGPISASQLDIPSVDVGSPVLAMHSIRELGGVKDHHMIYKSFVKFFEIE</sequence>
<dbReference type="InterPro" id="IPR001948">
    <property type="entry name" value="Peptidase_M18"/>
</dbReference>
<evidence type="ECO:0000256" key="3">
    <source>
        <dbReference type="ARBA" id="ARBA00022438"/>
    </source>
</evidence>
<dbReference type="EMBL" id="CP007452">
    <property type="protein sequence ID" value="AHM56937.1"/>
    <property type="molecule type" value="Genomic_DNA"/>
</dbReference>
<dbReference type="RefSeq" id="WP_038601975.1">
    <property type="nucleotide sequence ID" value="NZ_CP007452.1"/>
</dbReference>
<name>W8TL53_PEPAC</name>
<dbReference type="PATRIC" id="fig|1286171.3.peg.1593"/>
<dbReference type="CDD" id="cd05658">
    <property type="entry name" value="M18_DAP"/>
    <property type="match status" value="1"/>
</dbReference>
<dbReference type="PRINTS" id="PR00932">
    <property type="entry name" value="AMINO1PTASE"/>
</dbReference>
<evidence type="ECO:0000313" key="11">
    <source>
        <dbReference type="EMBL" id="AHM56937.1"/>
    </source>
</evidence>
<dbReference type="InterPro" id="IPR023358">
    <property type="entry name" value="Peptidase_M18_dom2"/>
</dbReference>
<dbReference type="EC" id="3.4.11.-" evidence="10"/>
<dbReference type="SUPFAM" id="SSF53187">
    <property type="entry name" value="Zn-dependent exopeptidases"/>
    <property type="match status" value="1"/>
</dbReference>
<dbReference type="Pfam" id="PF02127">
    <property type="entry name" value="Peptidase_M18"/>
    <property type="match status" value="1"/>
</dbReference>
<accession>W8TL53</accession>
<proteinExistence type="inferred from homology"/>
<evidence type="ECO:0000256" key="7">
    <source>
        <dbReference type="ARBA" id="ARBA00022833"/>
    </source>
</evidence>
<evidence type="ECO:0000256" key="4">
    <source>
        <dbReference type="ARBA" id="ARBA00022670"/>
    </source>
</evidence>
<dbReference type="STRING" id="1286171.EAL2_c16420"/>
<evidence type="ECO:0000256" key="6">
    <source>
        <dbReference type="ARBA" id="ARBA00022801"/>
    </source>
</evidence>
<dbReference type="eggNOG" id="COG1362">
    <property type="taxonomic scope" value="Bacteria"/>
</dbReference>
<dbReference type="HOGENOM" id="CLU_019532_2_0_9"/>
<keyword evidence="4 9" id="KW-0645">Protease</keyword>
<organism evidence="11 12">
    <name type="scientific">Peptoclostridium acidaminophilum DSM 3953</name>
    <dbReference type="NCBI Taxonomy" id="1286171"/>
    <lineage>
        <taxon>Bacteria</taxon>
        <taxon>Bacillati</taxon>
        <taxon>Bacillota</taxon>
        <taxon>Clostridia</taxon>
        <taxon>Peptostreptococcales</taxon>
        <taxon>Peptoclostridiaceae</taxon>
        <taxon>Peptoclostridium</taxon>
    </lineage>
</organism>
<dbReference type="GO" id="GO:0008270">
    <property type="term" value="F:zinc ion binding"/>
    <property type="evidence" value="ECO:0007669"/>
    <property type="project" value="InterPro"/>
</dbReference>
<evidence type="ECO:0000256" key="10">
    <source>
        <dbReference type="RuleBase" id="RU004387"/>
    </source>
</evidence>
<evidence type="ECO:0000256" key="5">
    <source>
        <dbReference type="ARBA" id="ARBA00022723"/>
    </source>
</evidence>
<keyword evidence="7 9" id="KW-0862">Zinc</keyword>
<dbReference type="GO" id="GO:0005737">
    <property type="term" value="C:cytoplasm"/>
    <property type="evidence" value="ECO:0007669"/>
    <property type="project" value="UniProtKB-ARBA"/>
</dbReference>
<dbReference type="PANTHER" id="PTHR28570:SF3">
    <property type="entry name" value="ASPARTYL AMINOPEPTIDASE"/>
    <property type="match status" value="1"/>
</dbReference>
<dbReference type="PANTHER" id="PTHR28570">
    <property type="entry name" value="ASPARTYL AMINOPEPTIDASE"/>
    <property type="match status" value="1"/>
</dbReference>
<evidence type="ECO:0000313" key="12">
    <source>
        <dbReference type="Proteomes" id="UP000019591"/>
    </source>
</evidence>
<comment type="similarity">
    <text evidence="2 9">Belongs to the peptidase M18 family.</text>
</comment>
<evidence type="ECO:0000256" key="8">
    <source>
        <dbReference type="ARBA" id="ARBA00023049"/>
    </source>
</evidence>